<evidence type="ECO:0000256" key="9">
    <source>
        <dbReference type="ARBA" id="ARBA00023002"/>
    </source>
</evidence>
<reference evidence="17" key="1">
    <citation type="submission" date="2025-08" db="UniProtKB">
        <authorList>
            <consortium name="RefSeq"/>
        </authorList>
    </citation>
    <scope>IDENTIFICATION</scope>
    <source>
        <tissue evidence="17">Gonads</tissue>
    </source>
</reference>
<keyword evidence="8" id="KW-0492">Microsome</keyword>
<dbReference type="GO" id="GO:0005789">
    <property type="term" value="C:endoplasmic reticulum membrane"/>
    <property type="evidence" value="ECO:0007669"/>
    <property type="project" value="UniProtKB-SubCell"/>
</dbReference>
<evidence type="ECO:0000256" key="6">
    <source>
        <dbReference type="ARBA" id="ARBA00022723"/>
    </source>
</evidence>
<dbReference type="GO" id="GO:0005506">
    <property type="term" value="F:iron ion binding"/>
    <property type="evidence" value="ECO:0007669"/>
    <property type="project" value="InterPro"/>
</dbReference>
<dbReference type="InterPro" id="IPR017972">
    <property type="entry name" value="Cyt_P450_CS"/>
</dbReference>
<gene>
    <name evidence="17" type="primary">LOC106153938</name>
</gene>
<comment type="cofactor">
    <cofactor evidence="1 13">
        <name>heme</name>
        <dbReference type="ChEBI" id="CHEBI:30413"/>
    </cofactor>
</comment>
<evidence type="ECO:0000256" key="13">
    <source>
        <dbReference type="PIRSR" id="PIRSR602401-1"/>
    </source>
</evidence>
<dbReference type="GO" id="GO:0020037">
    <property type="term" value="F:heme binding"/>
    <property type="evidence" value="ECO:0007669"/>
    <property type="project" value="InterPro"/>
</dbReference>
<dbReference type="Gene3D" id="1.10.630.10">
    <property type="entry name" value="Cytochrome P450"/>
    <property type="match status" value="1"/>
</dbReference>
<evidence type="ECO:0000256" key="10">
    <source>
        <dbReference type="ARBA" id="ARBA00023004"/>
    </source>
</evidence>
<comment type="subcellular location">
    <subcellularLocation>
        <location evidence="3">Endoplasmic reticulum membrane</location>
        <topology evidence="3">Peripheral membrane protein</topology>
    </subcellularLocation>
    <subcellularLocation>
        <location evidence="2">Microsome membrane</location>
        <topology evidence="2">Peripheral membrane protein</topology>
    </subcellularLocation>
</comment>
<dbReference type="FunFam" id="1.10.630.10:FF:000238">
    <property type="entry name" value="Cytochrome P450 2A6"/>
    <property type="match status" value="1"/>
</dbReference>
<evidence type="ECO:0000256" key="12">
    <source>
        <dbReference type="ARBA" id="ARBA00023136"/>
    </source>
</evidence>
<evidence type="ECO:0000256" key="14">
    <source>
        <dbReference type="RuleBase" id="RU000461"/>
    </source>
</evidence>
<dbReference type="RefSeq" id="XP_013383546.2">
    <property type="nucleotide sequence ID" value="XM_013528092.2"/>
</dbReference>
<protein>
    <submittedName>
        <fullName evidence="17">Steroid 17-alpha-hydroxylase/17,20 lyase-like</fullName>
    </submittedName>
</protein>
<keyword evidence="15" id="KW-0812">Transmembrane</keyword>
<keyword evidence="7" id="KW-0256">Endoplasmic reticulum</keyword>
<dbReference type="InterPro" id="IPR001128">
    <property type="entry name" value="Cyt_P450"/>
</dbReference>
<dbReference type="Proteomes" id="UP000085678">
    <property type="component" value="Unplaced"/>
</dbReference>
<dbReference type="OrthoDB" id="639466at2759"/>
<dbReference type="SUPFAM" id="SSF48264">
    <property type="entry name" value="Cytochrome P450"/>
    <property type="match status" value="1"/>
</dbReference>
<evidence type="ECO:0000256" key="4">
    <source>
        <dbReference type="ARBA" id="ARBA00010617"/>
    </source>
</evidence>
<dbReference type="PANTHER" id="PTHR24289">
    <property type="entry name" value="STEROID 17-ALPHA-HYDROXYLASE/17,20 LYASE"/>
    <property type="match status" value="1"/>
</dbReference>
<comment type="similarity">
    <text evidence="4 14">Belongs to the cytochrome P450 family.</text>
</comment>
<evidence type="ECO:0000256" key="11">
    <source>
        <dbReference type="ARBA" id="ARBA00023033"/>
    </source>
</evidence>
<name>A0A1S3HDF2_LINAN</name>
<sequence>MMDVTAVLSWLTLKTFLVGVMVFLLVMSYLQRRKYKLPPGPPQLPILGNYLAFRKDKRMFTVFTKMAKTHGDIFTVNLGFGQTVIVLHSADVVHEALVEKKEVFAGRDNLFWSFELLSGGYKDIVFANYGPLWTMQRRMAMKAFRTYIASDKLEQLAKSSFGEVAKMLEKQMEPVDLSEYIRLTVYNVICRMTFGKSYKVNDPEFVWLKNKMDEMMGLFTDFIPADLLPFLKHVPIKSTQVAKRTMQDLIDFQTVQVNEHKATLTPGKARDITDQLLLVRQELDAGSDGSLMETLTDKHIIQTILDVFFAGVLTSTETLKWTMLYIADNPEIQEKMHQEISGVLADDLDDLRHSKSKLPYCEAVLREVMRMRPAAPVALGHQAIRDTKLGDYDLPKGTVVFPNLWGIHHDPRNWESPEVFKPERFLDKDGNLKPTDTKTWVPFSSGKRKCAGEGLAKADIMMIMAMFFQRFKVSFPPGQKPDFEPAMYPFDCIPKPQKLIIEKRETVE</sequence>
<evidence type="ECO:0000256" key="5">
    <source>
        <dbReference type="ARBA" id="ARBA00022617"/>
    </source>
</evidence>
<dbReference type="InParanoid" id="A0A1S3HDF2"/>
<dbReference type="InterPro" id="IPR036396">
    <property type="entry name" value="Cyt_P450_sf"/>
</dbReference>
<evidence type="ECO:0000256" key="8">
    <source>
        <dbReference type="ARBA" id="ARBA00022848"/>
    </source>
</evidence>
<dbReference type="PROSITE" id="PS00086">
    <property type="entry name" value="CYTOCHROME_P450"/>
    <property type="match status" value="1"/>
</dbReference>
<keyword evidence="5 13" id="KW-0349">Heme</keyword>
<dbReference type="PRINTS" id="PR00385">
    <property type="entry name" value="P450"/>
</dbReference>
<keyword evidence="11 14" id="KW-0503">Monooxygenase</keyword>
<dbReference type="PRINTS" id="PR00463">
    <property type="entry name" value="EP450I"/>
</dbReference>
<dbReference type="GeneID" id="106153938"/>
<accession>A0A1S3HDF2</accession>
<keyword evidence="12 15" id="KW-0472">Membrane</keyword>
<proteinExistence type="inferred from homology"/>
<dbReference type="PANTHER" id="PTHR24289:SF20">
    <property type="entry name" value="STEROID 17-ALPHA-HYDROXYLASE_17,20 LYASE"/>
    <property type="match status" value="1"/>
</dbReference>
<evidence type="ECO:0000313" key="17">
    <source>
        <dbReference type="RefSeq" id="XP_013383546.2"/>
    </source>
</evidence>
<feature type="transmembrane region" description="Helical" evidence="15">
    <location>
        <begin position="6"/>
        <end position="30"/>
    </location>
</feature>
<evidence type="ECO:0000256" key="1">
    <source>
        <dbReference type="ARBA" id="ARBA00001971"/>
    </source>
</evidence>
<dbReference type="InterPro" id="IPR002401">
    <property type="entry name" value="Cyt_P450_E_grp-I"/>
</dbReference>
<evidence type="ECO:0000256" key="3">
    <source>
        <dbReference type="ARBA" id="ARBA00004406"/>
    </source>
</evidence>
<feature type="binding site" description="axial binding residue" evidence="13">
    <location>
        <position position="450"/>
    </location>
    <ligand>
        <name>heme</name>
        <dbReference type="ChEBI" id="CHEBI:30413"/>
    </ligand>
    <ligandPart>
        <name>Fe</name>
        <dbReference type="ChEBI" id="CHEBI:18248"/>
    </ligandPart>
</feature>
<dbReference type="STRING" id="7574.A0A1S3HDF2"/>
<keyword evidence="15" id="KW-1133">Transmembrane helix</keyword>
<evidence type="ECO:0000256" key="15">
    <source>
        <dbReference type="SAM" id="Phobius"/>
    </source>
</evidence>
<keyword evidence="16" id="KW-1185">Reference proteome</keyword>
<organism evidence="16 17">
    <name type="scientific">Lingula anatina</name>
    <name type="common">Brachiopod</name>
    <name type="synonym">Lingula unguis</name>
    <dbReference type="NCBI Taxonomy" id="7574"/>
    <lineage>
        <taxon>Eukaryota</taxon>
        <taxon>Metazoa</taxon>
        <taxon>Spiralia</taxon>
        <taxon>Lophotrochozoa</taxon>
        <taxon>Brachiopoda</taxon>
        <taxon>Linguliformea</taxon>
        <taxon>Lingulata</taxon>
        <taxon>Lingulida</taxon>
        <taxon>Linguloidea</taxon>
        <taxon>Lingulidae</taxon>
        <taxon>Lingula</taxon>
    </lineage>
</organism>
<keyword evidence="10 13" id="KW-0408">Iron</keyword>
<dbReference type="AlphaFoldDB" id="A0A1S3HDF2"/>
<evidence type="ECO:0000313" key="16">
    <source>
        <dbReference type="Proteomes" id="UP000085678"/>
    </source>
</evidence>
<keyword evidence="6 13" id="KW-0479">Metal-binding</keyword>
<dbReference type="GO" id="GO:0042446">
    <property type="term" value="P:hormone biosynthetic process"/>
    <property type="evidence" value="ECO:0007669"/>
    <property type="project" value="TreeGrafter"/>
</dbReference>
<dbReference type="GO" id="GO:0004508">
    <property type="term" value="F:steroid 17-alpha-monooxygenase activity"/>
    <property type="evidence" value="ECO:0007669"/>
    <property type="project" value="TreeGrafter"/>
</dbReference>
<dbReference type="Pfam" id="PF00067">
    <property type="entry name" value="p450"/>
    <property type="match status" value="1"/>
</dbReference>
<dbReference type="KEGG" id="lak:106153938"/>
<evidence type="ECO:0000256" key="7">
    <source>
        <dbReference type="ARBA" id="ARBA00022824"/>
    </source>
</evidence>
<dbReference type="GO" id="GO:0042448">
    <property type="term" value="P:progesterone metabolic process"/>
    <property type="evidence" value="ECO:0007669"/>
    <property type="project" value="TreeGrafter"/>
</dbReference>
<evidence type="ECO:0000256" key="2">
    <source>
        <dbReference type="ARBA" id="ARBA00004174"/>
    </source>
</evidence>
<keyword evidence="9 14" id="KW-0560">Oxidoreductase</keyword>